<dbReference type="PRINTS" id="PR00130">
    <property type="entry name" value="DNASEI"/>
</dbReference>
<keyword evidence="2" id="KW-0540">Nuclease</keyword>
<keyword evidence="4" id="KW-0732">Signal</keyword>
<keyword evidence="7" id="KW-1185">Reference proteome</keyword>
<dbReference type="InterPro" id="IPR005135">
    <property type="entry name" value="Endo/exonuclease/phosphatase"/>
</dbReference>
<dbReference type="InterPro" id="IPR036691">
    <property type="entry name" value="Endo/exonu/phosph_ase_sf"/>
</dbReference>
<sequence>MSACLQFLALCLLVGSYSCLPAVNATSGAHAVQGRAARLPRVLKFGAFNIKIFGRSKMSDPVMAAHIRDIVRLYDVMLIQEIRDATGEAIQQLWDMVGRLEYGMVISERLGRTTSKEEYAYFFRHSTISLISTHQYDDGPDDNSDAFEREPYCILVRPVGGTYDIALAGVHIKPTEAVAEIDSLIDVYYDVLKTWPAIKDVIIMGDLNADCSYASESDLRKLPIYNEQLFYWPLGFDIDTTVSSTDCAYDRFILSGPNIRSAIIPGSEGVFLYDAHFGMSYTKPMNRKIPENPKYKHVRATVDTGASITKYMEKIEDIR</sequence>
<evidence type="ECO:0000256" key="1">
    <source>
        <dbReference type="ARBA" id="ARBA00007359"/>
    </source>
</evidence>
<comment type="similarity">
    <text evidence="1">Belongs to the DNase I family.</text>
</comment>
<evidence type="ECO:0000313" key="6">
    <source>
        <dbReference type="EMBL" id="WAR25352.1"/>
    </source>
</evidence>
<keyword evidence="3" id="KW-0378">Hydrolase</keyword>
<feature type="non-terminal residue" evidence="6">
    <location>
        <position position="319"/>
    </location>
</feature>
<dbReference type="SUPFAM" id="SSF56219">
    <property type="entry name" value="DNase I-like"/>
    <property type="match status" value="1"/>
</dbReference>
<name>A0ABY7FUP6_MYAAR</name>
<dbReference type="PANTHER" id="PTHR11371:SF31">
    <property type="entry name" value="EXTRACELLULAR NUCLEASE"/>
    <property type="match status" value="1"/>
</dbReference>
<evidence type="ECO:0000256" key="3">
    <source>
        <dbReference type="ARBA" id="ARBA00022801"/>
    </source>
</evidence>
<dbReference type="InterPro" id="IPR016202">
    <property type="entry name" value="DNase_I"/>
</dbReference>
<proteinExistence type="inferred from homology"/>
<feature type="domain" description="Endonuclease/exonuclease/phosphatase" evidence="5">
    <location>
        <begin position="48"/>
        <end position="255"/>
    </location>
</feature>
<feature type="chain" id="PRO_5047391117" evidence="4">
    <location>
        <begin position="20"/>
        <end position="319"/>
    </location>
</feature>
<evidence type="ECO:0000256" key="2">
    <source>
        <dbReference type="ARBA" id="ARBA00022722"/>
    </source>
</evidence>
<evidence type="ECO:0000256" key="4">
    <source>
        <dbReference type="SAM" id="SignalP"/>
    </source>
</evidence>
<reference evidence="6" key="1">
    <citation type="submission" date="2022-11" db="EMBL/GenBank/DDBJ databases">
        <title>Centuries of genome instability and evolution in soft-shell clam transmissible cancer (bioRxiv).</title>
        <authorList>
            <person name="Hart S.F.M."/>
            <person name="Yonemitsu M.A."/>
            <person name="Giersch R.M."/>
            <person name="Beal B.F."/>
            <person name="Arriagada G."/>
            <person name="Davis B.W."/>
            <person name="Ostrander E.A."/>
            <person name="Goff S.P."/>
            <person name="Metzger M.J."/>
        </authorList>
    </citation>
    <scope>NUCLEOTIDE SEQUENCE</scope>
    <source>
        <strain evidence="6">MELC-2E11</strain>
        <tissue evidence="6">Siphon/mantle</tissue>
    </source>
</reference>
<protein>
    <submittedName>
        <fullName evidence="6">DNAS1-like protein</fullName>
    </submittedName>
</protein>
<dbReference type="PANTHER" id="PTHR11371">
    <property type="entry name" value="DEOXYRIBONUCLEASE"/>
    <property type="match status" value="1"/>
</dbReference>
<organism evidence="6 7">
    <name type="scientific">Mya arenaria</name>
    <name type="common">Soft-shell clam</name>
    <dbReference type="NCBI Taxonomy" id="6604"/>
    <lineage>
        <taxon>Eukaryota</taxon>
        <taxon>Metazoa</taxon>
        <taxon>Spiralia</taxon>
        <taxon>Lophotrochozoa</taxon>
        <taxon>Mollusca</taxon>
        <taxon>Bivalvia</taxon>
        <taxon>Autobranchia</taxon>
        <taxon>Heteroconchia</taxon>
        <taxon>Euheterodonta</taxon>
        <taxon>Imparidentia</taxon>
        <taxon>Neoheterodontei</taxon>
        <taxon>Myida</taxon>
        <taxon>Myoidea</taxon>
        <taxon>Myidae</taxon>
        <taxon>Mya</taxon>
    </lineage>
</organism>
<dbReference type="Pfam" id="PF03372">
    <property type="entry name" value="Exo_endo_phos"/>
    <property type="match status" value="1"/>
</dbReference>
<dbReference type="SMART" id="SM00476">
    <property type="entry name" value="DNaseIc"/>
    <property type="match status" value="1"/>
</dbReference>
<dbReference type="EMBL" id="CP111025">
    <property type="protein sequence ID" value="WAR25352.1"/>
    <property type="molecule type" value="Genomic_DNA"/>
</dbReference>
<accession>A0ABY7FUP6</accession>
<evidence type="ECO:0000313" key="7">
    <source>
        <dbReference type="Proteomes" id="UP001164746"/>
    </source>
</evidence>
<dbReference type="Proteomes" id="UP001164746">
    <property type="component" value="Chromosome 14"/>
</dbReference>
<dbReference type="Gene3D" id="3.60.10.10">
    <property type="entry name" value="Endonuclease/exonuclease/phosphatase"/>
    <property type="match status" value="1"/>
</dbReference>
<gene>
    <name evidence="6" type="ORF">MAR_011056</name>
</gene>
<feature type="signal peptide" evidence="4">
    <location>
        <begin position="1"/>
        <end position="19"/>
    </location>
</feature>
<evidence type="ECO:0000259" key="5">
    <source>
        <dbReference type="Pfam" id="PF03372"/>
    </source>
</evidence>